<keyword evidence="2" id="KW-1185">Reference proteome</keyword>
<reference key="2">
    <citation type="submission" date="2011-10" db="EMBL/GenBank/DDBJ databases">
        <title>The genome and transcriptome sequence of Clonorchis sinensis provide insights into the carcinogenic liver fluke.</title>
        <authorList>
            <person name="Wang X."/>
            <person name="Huang Y."/>
            <person name="Chen W."/>
            <person name="Liu H."/>
            <person name="Guo L."/>
            <person name="Chen Y."/>
            <person name="Luo F."/>
            <person name="Zhou W."/>
            <person name="Sun J."/>
            <person name="Mao Q."/>
            <person name="Liang P."/>
            <person name="Zhou C."/>
            <person name="Tian Y."/>
            <person name="Men J."/>
            <person name="Lv X."/>
            <person name="Huang L."/>
            <person name="Zhou J."/>
            <person name="Hu Y."/>
            <person name="Li R."/>
            <person name="Zhang F."/>
            <person name="Lei H."/>
            <person name="Li X."/>
            <person name="Hu X."/>
            <person name="Liang C."/>
            <person name="Xu J."/>
            <person name="Wu Z."/>
            <person name="Yu X."/>
        </authorList>
    </citation>
    <scope>NUCLEOTIDE SEQUENCE</scope>
    <source>
        <strain>Henan</strain>
    </source>
</reference>
<dbReference type="Proteomes" id="UP000008909">
    <property type="component" value="Unassembled WGS sequence"/>
</dbReference>
<accession>G7YSQ9</accession>
<reference evidence="1" key="1">
    <citation type="journal article" date="2011" name="Genome Biol.">
        <title>The draft genome of the carcinogenic human liver fluke Clonorchis sinensis.</title>
        <authorList>
            <person name="Wang X."/>
            <person name="Chen W."/>
            <person name="Huang Y."/>
            <person name="Sun J."/>
            <person name="Men J."/>
            <person name="Liu H."/>
            <person name="Luo F."/>
            <person name="Guo L."/>
            <person name="Lv X."/>
            <person name="Deng C."/>
            <person name="Zhou C."/>
            <person name="Fan Y."/>
            <person name="Li X."/>
            <person name="Huang L."/>
            <person name="Hu Y."/>
            <person name="Liang C."/>
            <person name="Hu X."/>
            <person name="Xu J."/>
            <person name="Yu X."/>
        </authorList>
    </citation>
    <scope>NUCLEOTIDE SEQUENCE [LARGE SCALE GENOMIC DNA]</scope>
    <source>
        <strain evidence="1">Henan</strain>
    </source>
</reference>
<gene>
    <name evidence="1" type="ORF">CLF_109558</name>
</gene>
<organism evidence="1 2">
    <name type="scientific">Clonorchis sinensis</name>
    <name type="common">Chinese liver fluke</name>
    <dbReference type="NCBI Taxonomy" id="79923"/>
    <lineage>
        <taxon>Eukaryota</taxon>
        <taxon>Metazoa</taxon>
        <taxon>Spiralia</taxon>
        <taxon>Lophotrochozoa</taxon>
        <taxon>Platyhelminthes</taxon>
        <taxon>Trematoda</taxon>
        <taxon>Digenea</taxon>
        <taxon>Opisthorchiida</taxon>
        <taxon>Opisthorchiata</taxon>
        <taxon>Opisthorchiidae</taxon>
        <taxon>Clonorchis</taxon>
    </lineage>
</organism>
<evidence type="ECO:0000313" key="1">
    <source>
        <dbReference type="EMBL" id="GAA55989.1"/>
    </source>
</evidence>
<name>G7YSQ9_CLOSI</name>
<protein>
    <submittedName>
        <fullName evidence="1">Uncharacterized protein</fullName>
    </submittedName>
</protein>
<sequence>MAYVETNPERLNQLNQEAKQKENKKLNIIDSPFDVLDSFIDGFPYSYKPGGNFLHRPLLDLPGLYLGMTWFTMQAPYKPKFCQIMERDFYRYSSCVAHVRP</sequence>
<evidence type="ECO:0000313" key="2">
    <source>
        <dbReference type="Proteomes" id="UP000008909"/>
    </source>
</evidence>
<dbReference type="EMBL" id="DF144129">
    <property type="protein sequence ID" value="GAA55989.1"/>
    <property type="molecule type" value="Genomic_DNA"/>
</dbReference>
<dbReference type="AlphaFoldDB" id="G7YSQ9"/>
<proteinExistence type="predicted"/>